<sequence length="604" mass="66803">MHRLILPLAVLLAPALPALPALAQTPAGNGAESPAGNGAQARGESASGADARLRALYEEDHAWVTADRRRILTADGRSEAGPRLPSATAQAEARRADHARDMLARLDAIPAARLSDAEAVNAAVFRAILEGRIGEADYRGFEMPFNSDSNFWTYLDARAPYSDVADYENYIARMRDVPRYFAEHVANARAGMQRGFSVPRVSLEGRDASIEPYTRAEDNPFLNAFDRMPASIPADKQARLRAEAEAAVADSIVPAYRDLLAFMRTEYLPGTRTSLAASDLPDGKAFYAQQIRQYTTLDLTAQEIHQIGLSEVARIEGEMRAIMQEVGFTGSIAEFNEALRSDPQFIARTPDELMGVSAYVAKRVDGRIGDYFGFLPRHRFAIRPVAPALAPYYTAGRGGLDACQMNTHDLPSRPLYNIPALTLHECSPGHSFQAGVALEQAAMPAFRRETYFSGFGEGWGLYTEYLGEEMGIYRTPYERFGRLSYEMWRAARLVIDTGIHAYGWDRERAIDYLASRTALSRHEVGTEVDRYISWPGQALAYKLGELTMRRVRARAEEALGPRFDIRKFHDVVLSLGSVPLPVLEQRIEAFIADGGRGLPGVVYD</sequence>
<dbReference type="PANTHER" id="PTHR33361:SF2">
    <property type="entry name" value="DUF885 DOMAIN-CONTAINING PROTEIN"/>
    <property type="match status" value="1"/>
</dbReference>
<feature type="chain" id="PRO_5028902754" evidence="2">
    <location>
        <begin position="24"/>
        <end position="604"/>
    </location>
</feature>
<feature type="signal peptide" evidence="2">
    <location>
        <begin position="1"/>
        <end position="23"/>
    </location>
</feature>
<protein>
    <submittedName>
        <fullName evidence="3">DUF885 family protein</fullName>
    </submittedName>
</protein>
<dbReference type="RefSeq" id="WP_185885373.1">
    <property type="nucleotide sequence ID" value="NZ_CP060052.1"/>
</dbReference>
<dbReference type="AlphaFoldDB" id="A0A7G6VXA8"/>
<proteinExistence type="predicted"/>
<dbReference type="Proteomes" id="UP000515297">
    <property type="component" value="Chromosome"/>
</dbReference>
<evidence type="ECO:0000313" key="3">
    <source>
        <dbReference type="EMBL" id="QNE06373.1"/>
    </source>
</evidence>
<organism evidence="3 4">
    <name type="scientific">Croceicoccus marinus</name>
    <dbReference type="NCBI Taxonomy" id="450378"/>
    <lineage>
        <taxon>Bacteria</taxon>
        <taxon>Pseudomonadati</taxon>
        <taxon>Pseudomonadota</taxon>
        <taxon>Alphaproteobacteria</taxon>
        <taxon>Sphingomonadales</taxon>
        <taxon>Erythrobacteraceae</taxon>
        <taxon>Croceicoccus</taxon>
    </lineage>
</organism>
<reference evidence="3 4" key="1">
    <citation type="submission" date="2020-08" db="EMBL/GenBank/DDBJ databases">
        <authorList>
            <person name="Liu G."/>
            <person name="Sun C."/>
        </authorList>
    </citation>
    <scope>NUCLEOTIDE SEQUENCE [LARGE SCALE GENOMIC DNA]</scope>
    <source>
        <strain evidence="3 4">OT19</strain>
    </source>
</reference>
<gene>
    <name evidence="3" type="ORF">H4O24_07210</name>
</gene>
<dbReference type="InterPro" id="IPR010281">
    <property type="entry name" value="DUF885"/>
</dbReference>
<name>A0A7G6VXA8_9SPHN</name>
<dbReference type="PANTHER" id="PTHR33361">
    <property type="entry name" value="GLR0591 PROTEIN"/>
    <property type="match status" value="1"/>
</dbReference>
<accession>A0A7G6VXA8</accession>
<evidence type="ECO:0000313" key="4">
    <source>
        <dbReference type="Proteomes" id="UP000515297"/>
    </source>
</evidence>
<feature type="region of interest" description="Disordered" evidence="1">
    <location>
        <begin position="26"/>
        <end position="45"/>
    </location>
</feature>
<keyword evidence="2" id="KW-0732">Signal</keyword>
<dbReference type="Pfam" id="PF05960">
    <property type="entry name" value="DUF885"/>
    <property type="match status" value="1"/>
</dbReference>
<evidence type="ECO:0000256" key="2">
    <source>
        <dbReference type="SAM" id="SignalP"/>
    </source>
</evidence>
<dbReference type="EMBL" id="CP060052">
    <property type="protein sequence ID" value="QNE06373.1"/>
    <property type="molecule type" value="Genomic_DNA"/>
</dbReference>
<evidence type="ECO:0000256" key="1">
    <source>
        <dbReference type="SAM" id="MobiDB-lite"/>
    </source>
</evidence>